<feature type="region of interest" description="Disordered" evidence="1">
    <location>
        <begin position="172"/>
        <end position="206"/>
    </location>
</feature>
<sequence>MAFFSSAGEKMVARHPLNRLKQQQTVLRYKHTIKECGIKLGARGELVGVPVGDEAARVTRILSDPTSRAQVEGSGRIQQWQIQLISGAHLMEAAYDAHDENEQLPIERKNQLVTTSIECGLPGVTLISPATPRDALLYFRDDGNLLNGEASGVSILDIYSTADDLAQEWQKAAADKRKKKPKTQDAGGENKENAGGSQVQEQGTKRSQAGYETQYWNFVEKAAPGRFTGWEPFSDAKSFVNGMRQLKLWQAYNDDMNRVAIFTAAIDTSILLNVNAKILRMHKPDSDKRPGRLTLMMEVFKFALPTNGEPHAEFLLRDPKAAEDMLKALFVPFKLTKAHKMQEKAREEETAMERMHAANVDAQGCDPSERKKRRRVKAAAADKDVMFLWLDDVIEAINSAVADVPWDKIQINLVKQSQRMCIYFAFSGKILVEAYTDKMKKSPKCIDGKLEIKTYLKLREYVVKFLRDKHADVAGNAEEDEKGDSEEEDEAPPANPEDAAVVAMQHGHLTMTEAQTEQMTRAVQLLGDMPQMHTCLQRFLKENAIEGLQHIGLIKRSHSAMVKIISSLWQKAFDAGIAIALRDPTAVGQPTEFEPMVKYLASSLWCTMPPLPQRWITIAQLIYRSTDGGIAVDLDDVGRVHPSLGHVCSVWKDKATLQGFLGMRSHYMLVCMLELTEIAKEKGVVTKLDQTQAQELSALADIMSKLANIIIDDGLPIVIVQDAAADTVESWVDCWTRILHRCHSIANLKYVEKDENDWCRIERGFKSKYSDMTVPKLKSEYSTASATATSQESQGTGAPALAAAADCWKKEDWVKALVDYSLENAKFKEQSMKSEWDAALGSWDEEIRSRGGAAAAEAAIDAALDSMSAPERACLVVNNKTYERIRIPPSKISDYFAAKTFLIGNALTDKLFREEFDTIGDQKIVLKQQRDEKEKEKPSQRLYIQVESLDAVPSVSLPLVGTVTLGLPGVPPSKMCYSAGNAKIGDETYHLFIQPLSGMLHPMSTLYTPGWSVRSIAPKDPKDDDVKKDQKAQKDKEAAAKAQKKCTMKMGSPIVKEFTVEGCADKVKLSIATLQMDAEAFTTDASKDGFKDRHVVPEPPTPAPVFELTRAAFAEEVAAASSKKPEAEDPTLFASGAWQGANKALVRSMVKHVLS</sequence>
<evidence type="ECO:0000256" key="1">
    <source>
        <dbReference type="SAM" id="MobiDB-lite"/>
    </source>
</evidence>
<comment type="caution">
    <text evidence="2">The sequence shown here is derived from an EMBL/GenBank/DDBJ whole genome shotgun (WGS) entry which is preliminary data.</text>
</comment>
<reference evidence="2" key="1">
    <citation type="submission" date="2023-10" db="EMBL/GenBank/DDBJ databases">
        <authorList>
            <person name="Chen Y."/>
            <person name="Shah S."/>
            <person name="Dougan E. K."/>
            <person name="Thang M."/>
            <person name="Chan C."/>
        </authorList>
    </citation>
    <scope>NUCLEOTIDE SEQUENCE [LARGE SCALE GENOMIC DNA]</scope>
</reference>
<feature type="compositionally biased region" description="Acidic residues" evidence="1">
    <location>
        <begin position="477"/>
        <end position="491"/>
    </location>
</feature>
<protein>
    <recommendedName>
        <fullName evidence="4">FACT complex subunit</fullName>
    </recommendedName>
</protein>
<accession>A0ABN9UZS7</accession>
<gene>
    <name evidence="2" type="ORF">PCOR1329_LOCUS52152</name>
</gene>
<evidence type="ECO:0008006" key="4">
    <source>
        <dbReference type="Google" id="ProtNLM"/>
    </source>
</evidence>
<organism evidence="2 3">
    <name type="scientific">Prorocentrum cordatum</name>
    <dbReference type="NCBI Taxonomy" id="2364126"/>
    <lineage>
        <taxon>Eukaryota</taxon>
        <taxon>Sar</taxon>
        <taxon>Alveolata</taxon>
        <taxon>Dinophyceae</taxon>
        <taxon>Prorocentrales</taxon>
        <taxon>Prorocentraceae</taxon>
        <taxon>Prorocentrum</taxon>
    </lineage>
</organism>
<dbReference type="Proteomes" id="UP001189429">
    <property type="component" value="Unassembled WGS sequence"/>
</dbReference>
<evidence type="ECO:0000313" key="3">
    <source>
        <dbReference type="Proteomes" id="UP001189429"/>
    </source>
</evidence>
<evidence type="ECO:0000313" key="2">
    <source>
        <dbReference type="EMBL" id="CAK0864208.1"/>
    </source>
</evidence>
<dbReference type="EMBL" id="CAUYUJ010016342">
    <property type="protein sequence ID" value="CAK0864208.1"/>
    <property type="molecule type" value="Genomic_DNA"/>
</dbReference>
<feature type="compositionally biased region" description="Polar residues" evidence="1">
    <location>
        <begin position="195"/>
        <end position="206"/>
    </location>
</feature>
<keyword evidence="3" id="KW-1185">Reference proteome</keyword>
<name>A0ABN9UZS7_9DINO</name>
<feature type="region of interest" description="Disordered" evidence="1">
    <location>
        <begin position="474"/>
        <end position="495"/>
    </location>
</feature>
<proteinExistence type="predicted"/>